<sequence>MADALCGPSNALQNFQKHSTVDRTLQQDRLTSRQSPSQGFRSSSGPNTGVLDAEFNAFEAGHTGAPQLHQRFHPPPPALGPQFAQHTHAPNWASDFQRLSLAPSYPQPLQQHHPAQAPSAAASWHQDFINQQASTVQASPQQHAGFGGHTGRSMTWGPTTFQGSLGAPVSNVAQGKQRAREDVEVFDEAAFAQAFEQAQQDQLHTDFEQLVSKIDDPTVRDKLRLYPEQQRMELMESYNSVQASQEEKNLSRILEQTERTRILDSMPIEDDPVLLHIKETRPMVYAAIKLKNDIDLGNYSDALPWIEQLKGLDNIQSGDVSEERWCADALQNVVERHVSSEITSAAESTIMSINERIMSQQSLLSAGVPVSQDRIWEELAAAGYTTRTPLQEQRTDQRSEQKKEEQPLRNDDDEMAETAGKLLERVADNTSEKFQNSQFLELMRRLRDREVRVEGDKMVDVSSEQTLSSPLPATATAPPEIDPMILDYSAQDFGMPVDSGMEEVGLSRHSTNEPITDEISDQFSYYNVNAPYHK</sequence>
<name>A0A6A6T506_9PLEO</name>
<feature type="region of interest" description="Disordered" evidence="1">
    <location>
        <begin position="17"/>
        <end position="51"/>
    </location>
</feature>
<feature type="region of interest" description="Disordered" evidence="1">
    <location>
        <begin position="66"/>
        <end position="85"/>
    </location>
</feature>
<feature type="region of interest" description="Disordered" evidence="1">
    <location>
        <begin position="386"/>
        <end position="414"/>
    </location>
</feature>
<dbReference type="EMBL" id="MU004373">
    <property type="protein sequence ID" value="KAF2653898.1"/>
    <property type="molecule type" value="Genomic_DNA"/>
</dbReference>
<gene>
    <name evidence="2" type="ORF">K491DRAFT_694313</name>
</gene>
<dbReference type="AlphaFoldDB" id="A0A6A6T506"/>
<keyword evidence="3" id="KW-1185">Reference proteome</keyword>
<protein>
    <submittedName>
        <fullName evidence="2">Uncharacterized protein</fullName>
    </submittedName>
</protein>
<dbReference type="Gene3D" id="6.10.280.230">
    <property type="match status" value="1"/>
</dbReference>
<evidence type="ECO:0000313" key="2">
    <source>
        <dbReference type="EMBL" id="KAF2653898.1"/>
    </source>
</evidence>
<feature type="compositionally biased region" description="Basic and acidic residues" evidence="1">
    <location>
        <begin position="393"/>
        <end position="410"/>
    </location>
</feature>
<feature type="compositionally biased region" description="Polar residues" evidence="1">
    <location>
        <begin position="17"/>
        <end position="47"/>
    </location>
</feature>
<evidence type="ECO:0000313" key="3">
    <source>
        <dbReference type="Proteomes" id="UP000799324"/>
    </source>
</evidence>
<feature type="region of interest" description="Disordered" evidence="1">
    <location>
        <begin position="457"/>
        <end position="479"/>
    </location>
</feature>
<feature type="compositionally biased region" description="Low complexity" evidence="1">
    <location>
        <begin position="466"/>
        <end position="479"/>
    </location>
</feature>
<proteinExistence type="predicted"/>
<accession>A0A6A6T506</accession>
<evidence type="ECO:0000256" key="1">
    <source>
        <dbReference type="SAM" id="MobiDB-lite"/>
    </source>
</evidence>
<reference evidence="2" key="1">
    <citation type="journal article" date="2020" name="Stud. Mycol.">
        <title>101 Dothideomycetes genomes: a test case for predicting lifestyles and emergence of pathogens.</title>
        <authorList>
            <person name="Haridas S."/>
            <person name="Albert R."/>
            <person name="Binder M."/>
            <person name="Bloem J."/>
            <person name="Labutti K."/>
            <person name="Salamov A."/>
            <person name="Andreopoulos B."/>
            <person name="Baker S."/>
            <person name="Barry K."/>
            <person name="Bills G."/>
            <person name="Bluhm B."/>
            <person name="Cannon C."/>
            <person name="Castanera R."/>
            <person name="Culley D."/>
            <person name="Daum C."/>
            <person name="Ezra D."/>
            <person name="Gonzalez J."/>
            <person name="Henrissat B."/>
            <person name="Kuo A."/>
            <person name="Liang C."/>
            <person name="Lipzen A."/>
            <person name="Lutzoni F."/>
            <person name="Magnuson J."/>
            <person name="Mondo S."/>
            <person name="Nolan M."/>
            <person name="Ohm R."/>
            <person name="Pangilinan J."/>
            <person name="Park H.-J."/>
            <person name="Ramirez L."/>
            <person name="Alfaro M."/>
            <person name="Sun H."/>
            <person name="Tritt A."/>
            <person name="Yoshinaga Y."/>
            <person name="Zwiers L.-H."/>
            <person name="Turgeon B."/>
            <person name="Goodwin S."/>
            <person name="Spatafora J."/>
            <person name="Crous P."/>
            <person name="Grigoriev I."/>
        </authorList>
    </citation>
    <scope>NUCLEOTIDE SEQUENCE</scope>
    <source>
        <strain evidence="2">CBS 122681</strain>
    </source>
</reference>
<dbReference type="OrthoDB" id="5407351at2759"/>
<dbReference type="Proteomes" id="UP000799324">
    <property type="component" value="Unassembled WGS sequence"/>
</dbReference>
<organism evidence="2 3">
    <name type="scientific">Lophiostoma macrostomum CBS 122681</name>
    <dbReference type="NCBI Taxonomy" id="1314788"/>
    <lineage>
        <taxon>Eukaryota</taxon>
        <taxon>Fungi</taxon>
        <taxon>Dikarya</taxon>
        <taxon>Ascomycota</taxon>
        <taxon>Pezizomycotina</taxon>
        <taxon>Dothideomycetes</taxon>
        <taxon>Pleosporomycetidae</taxon>
        <taxon>Pleosporales</taxon>
        <taxon>Lophiostomataceae</taxon>
        <taxon>Lophiostoma</taxon>
    </lineage>
</organism>